<protein>
    <recommendedName>
        <fullName evidence="3">F-box domain-containing protein</fullName>
    </recommendedName>
</protein>
<dbReference type="Proteomes" id="UP001221757">
    <property type="component" value="Unassembled WGS sequence"/>
</dbReference>
<feature type="non-terminal residue" evidence="1">
    <location>
        <position position="372"/>
    </location>
</feature>
<evidence type="ECO:0008006" key="3">
    <source>
        <dbReference type="Google" id="ProtNLM"/>
    </source>
</evidence>
<name>A0AAD7GE05_MYCRO</name>
<gene>
    <name evidence="1" type="ORF">B0H17DRAFT_1074837</name>
</gene>
<keyword evidence="2" id="KW-1185">Reference proteome</keyword>
<reference evidence="1" key="1">
    <citation type="submission" date="2023-03" db="EMBL/GenBank/DDBJ databases">
        <title>Massive genome expansion in bonnet fungi (Mycena s.s.) driven by repeated elements and novel gene families across ecological guilds.</title>
        <authorList>
            <consortium name="Lawrence Berkeley National Laboratory"/>
            <person name="Harder C.B."/>
            <person name="Miyauchi S."/>
            <person name="Viragh M."/>
            <person name="Kuo A."/>
            <person name="Thoen E."/>
            <person name="Andreopoulos B."/>
            <person name="Lu D."/>
            <person name="Skrede I."/>
            <person name="Drula E."/>
            <person name="Henrissat B."/>
            <person name="Morin E."/>
            <person name="Kohler A."/>
            <person name="Barry K."/>
            <person name="LaButti K."/>
            <person name="Morin E."/>
            <person name="Salamov A."/>
            <person name="Lipzen A."/>
            <person name="Mereny Z."/>
            <person name="Hegedus B."/>
            <person name="Baldrian P."/>
            <person name="Stursova M."/>
            <person name="Weitz H."/>
            <person name="Taylor A."/>
            <person name="Grigoriev I.V."/>
            <person name="Nagy L.G."/>
            <person name="Martin F."/>
            <person name="Kauserud H."/>
        </authorList>
    </citation>
    <scope>NUCLEOTIDE SEQUENCE</scope>
    <source>
        <strain evidence="1">CBHHK067</strain>
    </source>
</reference>
<sequence>MGSEPPYPVLTLPVELVDHIFAHCLPPLPIPGGGSSETLTWGWTSESLPQSTNKVPLLLSSICSTWRRIALSSPKLWTTLTMRFEAARPNAQVLRDRVSLCETWLARSRNLPLHLGLRYTHPDPPSLVDDAFLDVLNGCSFRWKSLRLRMQRCDFDRLCQRLGGRIPLLDTLCVDIVQGGRVLNLSEIIAFEDAPVLPNLLLATPFWFCLNGAKQLPVTRLKRLYVVQFAFAGLFLCIAPNLEECCAAGPFIHRGLRVLRAVHGKHHRPFLDCITTPALEKLELRLGADEEHHFLNFMARSSCPLRTFHLRFQKNSIMSADALSRCLAVASSLTELKIYLPDCDTSESLISAILSPESLSLLATLYINDARA</sequence>
<accession>A0AAD7GE05</accession>
<evidence type="ECO:0000313" key="2">
    <source>
        <dbReference type="Proteomes" id="UP001221757"/>
    </source>
</evidence>
<organism evidence="1 2">
    <name type="scientific">Mycena rosella</name>
    <name type="common">Pink bonnet</name>
    <name type="synonym">Agaricus rosellus</name>
    <dbReference type="NCBI Taxonomy" id="1033263"/>
    <lineage>
        <taxon>Eukaryota</taxon>
        <taxon>Fungi</taxon>
        <taxon>Dikarya</taxon>
        <taxon>Basidiomycota</taxon>
        <taxon>Agaricomycotina</taxon>
        <taxon>Agaricomycetes</taxon>
        <taxon>Agaricomycetidae</taxon>
        <taxon>Agaricales</taxon>
        <taxon>Marasmiineae</taxon>
        <taxon>Mycenaceae</taxon>
        <taxon>Mycena</taxon>
    </lineage>
</organism>
<dbReference type="EMBL" id="JARKIE010000112">
    <property type="protein sequence ID" value="KAJ7682979.1"/>
    <property type="molecule type" value="Genomic_DNA"/>
</dbReference>
<proteinExistence type="predicted"/>
<dbReference type="AlphaFoldDB" id="A0AAD7GE05"/>
<evidence type="ECO:0000313" key="1">
    <source>
        <dbReference type="EMBL" id="KAJ7682979.1"/>
    </source>
</evidence>
<comment type="caution">
    <text evidence="1">The sequence shown here is derived from an EMBL/GenBank/DDBJ whole genome shotgun (WGS) entry which is preliminary data.</text>
</comment>